<keyword evidence="2" id="KW-1185">Reference proteome</keyword>
<gene>
    <name evidence="1" type="ORF">HQ865_08795</name>
</gene>
<dbReference type="Proteomes" id="UP000505355">
    <property type="component" value="Chromosome"/>
</dbReference>
<evidence type="ECO:0000313" key="2">
    <source>
        <dbReference type="Proteomes" id="UP000505355"/>
    </source>
</evidence>
<name>A0A7D4Q2U8_9SPHI</name>
<protein>
    <submittedName>
        <fullName evidence="1">Uncharacterized protein</fullName>
    </submittedName>
</protein>
<proteinExistence type="predicted"/>
<organism evidence="1 2">
    <name type="scientific">Mucilaginibacter mali</name>
    <dbReference type="NCBI Taxonomy" id="2740462"/>
    <lineage>
        <taxon>Bacteria</taxon>
        <taxon>Pseudomonadati</taxon>
        <taxon>Bacteroidota</taxon>
        <taxon>Sphingobacteriia</taxon>
        <taxon>Sphingobacteriales</taxon>
        <taxon>Sphingobacteriaceae</taxon>
        <taxon>Mucilaginibacter</taxon>
    </lineage>
</organism>
<dbReference type="KEGG" id="mmab:HQ865_08795"/>
<evidence type="ECO:0000313" key="1">
    <source>
        <dbReference type="EMBL" id="QKJ29847.1"/>
    </source>
</evidence>
<dbReference type="AlphaFoldDB" id="A0A7D4Q2U8"/>
<dbReference type="EMBL" id="CP054139">
    <property type="protein sequence ID" value="QKJ29847.1"/>
    <property type="molecule type" value="Genomic_DNA"/>
</dbReference>
<sequence>MKHAFIFGTNVFLSNHRTISYNDGDSSTVFLTIRSFYHKNHGSPDQELVIDADIHTVDDHHPVRVTGNMVQDGADVHTVTEPNRIRLYHANHAEPMLDVYQLDRHEYAGLSSHITNEIHSQHPDPVFTIKGNFKVAGSHIYIENERMNIDHDSFANGVENFPDGVTLLTSEKVHGH</sequence>
<accession>A0A7D4Q2U8</accession>
<dbReference type="RefSeq" id="WP_173414538.1">
    <property type="nucleotide sequence ID" value="NZ_CP054139.1"/>
</dbReference>
<reference evidence="1 2" key="1">
    <citation type="submission" date="2020-05" db="EMBL/GenBank/DDBJ databases">
        <title>Mucilaginibacter mali sp. nov.</title>
        <authorList>
            <person name="Kim H.S."/>
            <person name="Lee K.C."/>
            <person name="Suh M.K."/>
            <person name="Kim J.-S."/>
            <person name="Han K.-I."/>
            <person name="Eom M.K."/>
            <person name="Shin Y.K."/>
            <person name="Lee J.-S."/>
        </authorList>
    </citation>
    <scope>NUCLEOTIDE SEQUENCE [LARGE SCALE GENOMIC DNA]</scope>
    <source>
        <strain evidence="1 2">G2-14</strain>
    </source>
</reference>